<feature type="signal peptide" evidence="2">
    <location>
        <begin position="1"/>
        <end position="18"/>
    </location>
</feature>
<proteinExistence type="predicted"/>
<feature type="compositionally biased region" description="Polar residues" evidence="1">
    <location>
        <begin position="42"/>
        <end position="54"/>
    </location>
</feature>
<feature type="chain" id="PRO_5042284875" evidence="2">
    <location>
        <begin position="19"/>
        <end position="287"/>
    </location>
</feature>
<organism evidence="3 4">
    <name type="scientific">Cylindrotheca closterium</name>
    <dbReference type="NCBI Taxonomy" id="2856"/>
    <lineage>
        <taxon>Eukaryota</taxon>
        <taxon>Sar</taxon>
        <taxon>Stramenopiles</taxon>
        <taxon>Ochrophyta</taxon>
        <taxon>Bacillariophyta</taxon>
        <taxon>Bacillariophyceae</taxon>
        <taxon>Bacillariophycidae</taxon>
        <taxon>Bacillariales</taxon>
        <taxon>Bacillariaceae</taxon>
        <taxon>Cylindrotheca</taxon>
    </lineage>
</organism>
<dbReference type="Proteomes" id="UP001295423">
    <property type="component" value="Unassembled WGS sequence"/>
</dbReference>
<evidence type="ECO:0000256" key="1">
    <source>
        <dbReference type="SAM" id="MobiDB-lite"/>
    </source>
</evidence>
<gene>
    <name evidence="3" type="ORF">CYCCA115_LOCUS23672</name>
</gene>
<evidence type="ECO:0000313" key="4">
    <source>
        <dbReference type="Proteomes" id="UP001295423"/>
    </source>
</evidence>
<protein>
    <submittedName>
        <fullName evidence="3">Uncharacterized protein</fullName>
    </submittedName>
</protein>
<evidence type="ECO:0000256" key="2">
    <source>
        <dbReference type="SAM" id="SignalP"/>
    </source>
</evidence>
<keyword evidence="4" id="KW-1185">Reference proteome</keyword>
<dbReference type="EMBL" id="CAKOGP040002424">
    <property type="protein sequence ID" value="CAJ1969372.1"/>
    <property type="molecule type" value="Genomic_DNA"/>
</dbReference>
<accession>A0AAD2PY05</accession>
<comment type="caution">
    <text evidence="3">The sequence shown here is derived from an EMBL/GenBank/DDBJ whole genome shotgun (WGS) entry which is preliminary data.</text>
</comment>
<sequence>MMPLRLIVFLSFVSYIQASAISSATSYRRQSARNRTTRGAEATQQPCNGESTFQSPRKACKYYVWDLRSALLYRWCHHLLKDHVYEGRGGKKFVRFESNSILQLLYPCSRYAPNRCLVCGGSFSDHLELWWSKHLYTPWDLCMDRTYKEGEVIMEEDTTKSRRGRNKQTSPLIVSPPRYAFHKQYVQDVSDLMKGATTLQEQKKLLKDKLESSRKGDKKKALVQQRLTRFPEYGVAYLTPQKPKENPSRKGKRSSFTLEFARALCLLRLEGLVADQEYENAVLKNAI</sequence>
<feature type="region of interest" description="Disordered" evidence="1">
    <location>
        <begin position="32"/>
        <end position="54"/>
    </location>
</feature>
<dbReference type="AlphaFoldDB" id="A0AAD2PY05"/>
<evidence type="ECO:0000313" key="3">
    <source>
        <dbReference type="EMBL" id="CAJ1969372.1"/>
    </source>
</evidence>
<keyword evidence="2" id="KW-0732">Signal</keyword>
<reference evidence="3" key="1">
    <citation type="submission" date="2023-08" db="EMBL/GenBank/DDBJ databases">
        <authorList>
            <person name="Audoor S."/>
            <person name="Bilcke G."/>
        </authorList>
    </citation>
    <scope>NUCLEOTIDE SEQUENCE</scope>
</reference>
<name>A0AAD2PY05_9STRA</name>